<feature type="transmembrane region" description="Helical" evidence="17">
    <location>
        <begin position="111"/>
        <end position="128"/>
    </location>
</feature>
<keyword evidence="8" id="KW-0479">Metal-binding</keyword>
<dbReference type="Gene3D" id="3.30.40.10">
    <property type="entry name" value="Zinc/RING finger domain, C3HC4 (zinc finger)"/>
    <property type="match status" value="1"/>
</dbReference>
<dbReference type="InterPro" id="IPR013083">
    <property type="entry name" value="Znf_RING/FYVE/PHD"/>
</dbReference>
<organism evidence="19 20">
    <name type="scientific">Cryptosporidium muris (strain RN66)</name>
    <dbReference type="NCBI Taxonomy" id="441375"/>
    <lineage>
        <taxon>Eukaryota</taxon>
        <taxon>Sar</taxon>
        <taxon>Alveolata</taxon>
        <taxon>Apicomplexa</taxon>
        <taxon>Conoidasida</taxon>
        <taxon>Coccidia</taxon>
        <taxon>Eucoccidiorida</taxon>
        <taxon>Eimeriorina</taxon>
        <taxon>Cryptosporidiidae</taxon>
        <taxon>Cryptosporidium</taxon>
    </lineage>
</organism>
<comment type="subcellular location">
    <subcellularLocation>
        <location evidence="2">Endoplasmic reticulum membrane</location>
        <topology evidence="2">Multi-pass membrane protein</topology>
    </subcellularLocation>
</comment>
<accession>B6AB97</accession>
<evidence type="ECO:0000256" key="1">
    <source>
        <dbReference type="ARBA" id="ARBA00000900"/>
    </source>
</evidence>
<feature type="region of interest" description="Disordered" evidence="16">
    <location>
        <begin position="460"/>
        <end position="487"/>
    </location>
</feature>
<dbReference type="AlphaFoldDB" id="B6AB97"/>
<evidence type="ECO:0000256" key="16">
    <source>
        <dbReference type="SAM" id="MobiDB-lite"/>
    </source>
</evidence>
<dbReference type="InterPro" id="IPR057992">
    <property type="entry name" value="TPR_SYVN1_N"/>
</dbReference>
<keyword evidence="12" id="KW-0862">Zinc</keyword>
<gene>
    <name evidence="19" type="ORF">CMU_026570</name>
</gene>
<evidence type="ECO:0000313" key="19">
    <source>
        <dbReference type="EMBL" id="EEA05649.1"/>
    </source>
</evidence>
<evidence type="ECO:0000256" key="2">
    <source>
        <dbReference type="ARBA" id="ARBA00004477"/>
    </source>
</evidence>
<evidence type="ECO:0000256" key="4">
    <source>
        <dbReference type="ARBA" id="ARBA00010089"/>
    </source>
</evidence>
<feature type="transmembrane region" description="Helical" evidence="17">
    <location>
        <begin position="149"/>
        <end position="168"/>
    </location>
</feature>
<feature type="compositionally biased region" description="Basic and acidic residues" evidence="16">
    <location>
        <begin position="475"/>
        <end position="486"/>
    </location>
</feature>
<comment type="catalytic activity">
    <reaction evidence="1">
        <text>S-ubiquitinyl-[E2 ubiquitin-conjugating enzyme]-L-cysteine + [acceptor protein]-L-lysine = [E2 ubiquitin-conjugating enzyme]-L-cysteine + N(6)-ubiquitinyl-[acceptor protein]-L-lysine.</text>
        <dbReference type="EC" id="2.3.2.27"/>
    </reaction>
</comment>
<dbReference type="GO" id="GO:0036503">
    <property type="term" value="P:ERAD pathway"/>
    <property type="evidence" value="ECO:0007669"/>
    <property type="project" value="TreeGrafter"/>
</dbReference>
<dbReference type="GeneID" id="6994774"/>
<dbReference type="PANTHER" id="PTHR22763">
    <property type="entry name" value="RING ZINC FINGER PROTEIN"/>
    <property type="match status" value="1"/>
</dbReference>
<dbReference type="OMA" id="FTHINNS"/>
<feature type="transmembrane region" description="Helical" evidence="17">
    <location>
        <begin position="46"/>
        <end position="68"/>
    </location>
</feature>
<keyword evidence="10" id="KW-0833">Ubl conjugation pathway</keyword>
<evidence type="ECO:0000256" key="6">
    <source>
        <dbReference type="ARBA" id="ARBA00022679"/>
    </source>
</evidence>
<evidence type="ECO:0000256" key="13">
    <source>
        <dbReference type="ARBA" id="ARBA00022989"/>
    </source>
</evidence>
<dbReference type="Proteomes" id="UP000001460">
    <property type="component" value="Unassembled WGS sequence"/>
</dbReference>
<dbReference type="InterPro" id="IPR058051">
    <property type="entry name" value="Znf_RING_synoviolin"/>
</dbReference>
<keyword evidence="20" id="KW-1185">Reference proteome</keyword>
<dbReference type="Pfam" id="PF25563">
    <property type="entry name" value="TPR_SYVN1_N"/>
    <property type="match status" value="1"/>
</dbReference>
<dbReference type="CDD" id="cd16479">
    <property type="entry name" value="RING-H2_synoviolin"/>
    <property type="match status" value="1"/>
</dbReference>
<evidence type="ECO:0000256" key="5">
    <source>
        <dbReference type="ARBA" id="ARBA00012483"/>
    </source>
</evidence>
<feature type="transmembrane region" description="Helical" evidence="17">
    <location>
        <begin position="250"/>
        <end position="275"/>
    </location>
</feature>
<dbReference type="eggNOG" id="KOG0802">
    <property type="taxonomic scope" value="Eukaryota"/>
</dbReference>
<dbReference type="Pfam" id="PF13639">
    <property type="entry name" value="zf-RING_2"/>
    <property type="match status" value="1"/>
</dbReference>
<evidence type="ECO:0000313" key="20">
    <source>
        <dbReference type="Proteomes" id="UP000001460"/>
    </source>
</evidence>
<dbReference type="GO" id="GO:0043161">
    <property type="term" value="P:proteasome-mediated ubiquitin-dependent protein catabolic process"/>
    <property type="evidence" value="ECO:0007669"/>
    <property type="project" value="TreeGrafter"/>
</dbReference>
<dbReference type="VEuPathDB" id="CryptoDB:CMU_026570"/>
<keyword evidence="9 15" id="KW-0863">Zinc-finger</keyword>
<feature type="transmembrane region" description="Helical" evidence="17">
    <location>
        <begin position="180"/>
        <end position="201"/>
    </location>
</feature>
<evidence type="ECO:0000256" key="10">
    <source>
        <dbReference type="ARBA" id="ARBA00022786"/>
    </source>
</evidence>
<sequence length="637" mass="73917">MRSGFLYYILISTGLLFVMITYLLYKYDYYMYHVIMHITSTKSSSMIIGNFILILVLLFSKMILSLFIGRLRDIELEDIIEQGRGFLVDTVLFLLISNPTIDNKEVGPLVLTRYITIIIGLKMLHLVAHIRVSHMFELDRPRTKNIIRIAALISILMISDIVSVFHYYNLLSKGSSLRLWLFFENITMLSSSIVSMGKYLVHIFDLRLQNLQIYQINFNSDNSRFEVPTNDHLNQSLNNHAFIWTNKNAILFYLDIIGDVTSLLTYLVFVIIFFALNPSRVPLYVTGDVFQVIRALYQKISSFRRYRKLTKNMETKFPDANLEDIERVDTCIVCRDLLYIGSKVLPCGHIFHLDCLKSWLIQQQTCPTCRATIPITTNNQEQNTSNNRMNSTVTVNDSETQIGTDNSNNINSWEGSNNSLIQGNEISNFSTREPSWNFQKSGSFGLNKFTHINNSEETIEFNNESSSSNNNQSYEPKKTSEHEKVVSQHHLLTRNLRDLQIDSPIRNFYQEKSMNCIKKRFEKLEASTFPDILTSQSILPPQALSFQPQLLLNVNKTLLQDNIFDDPKFVYRMCEMYRKNTLIWQRKISELIESNFISKYGFPFNDLNTENVNKEQLGALLKAVRCQKEDMEKLEVP</sequence>
<comment type="pathway">
    <text evidence="3">Protein modification; protein ubiquitination.</text>
</comment>
<name>B6AB97_CRYMR</name>
<keyword evidence="7 17" id="KW-0812">Transmembrane</keyword>
<evidence type="ECO:0000256" key="17">
    <source>
        <dbReference type="SAM" id="Phobius"/>
    </source>
</evidence>
<feature type="compositionally biased region" description="Low complexity" evidence="16">
    <location>
        <begin position="460"/>
        <end position="474"/>
    </location>
</feature>
<dbReference type="GO" id="GO:0061630">
    <property type="term" value="F:ubiquitin protein ligase activity"/>
    <property type="evidence" value="ECO:0007669"/>
    <property type="project" value="UniProtKB-EC"/>
</dbReference>
<feature type="transmembrane region" description="Helical" evidence="17">
    <location>
        <begin position="6"/>
        <end position="25"/>
    </location>
</feature>
<dbReference type="RefSeq" id="XP_002139998.1">
    <property type="nucleotide sequence ID" value="XM_002139962.1"/>
</dbReference>
<dbReference type="STRING" id="441375.B6AB97"/>
<evidence type="ECO:0000256" key="15">
    <source>
        <dbReference type="PROSITE-ProRule" id="PRU00175"/>
    </source>
</evidence>
<protein>
    <recommendedName>
        <fullName evidence="5">RING-type E3 ubiquitin transferase</fullName>
        <ecNumber evidence="5">2.3.2.27</ecNumber>
    </recommendedName>
</protein>
<reference evidence="19" key="1">
    <citation type="submission" date="2008-06" db="EMBL/GenBank/DDBJ databases">
        <authorList>
            <person name="Lorenzi H."/>
            <person name="Inman J."/>
            <person name="Miller J."/>
            <person name="Schobel S."/>
            <person name="Amedeo P."/>
            <person name="Caler E.V."/>
            <person name="da Silva J."/>
        </authorList>
    </citation>
    <scope>NUCLEOTIDE SEQUENCE [LARGE SCALE GENOMIC DNA]</scope>
    <source>
        <strain evidence="19">RN66</strain>
    </source>
</reference>
<dbReference type="GO" id="GO:0005789">
    <property type="term" value="C:endoplasmic reticulum membrane"/>
    <property type="evidence" value="ECO:0007669"/>
    <property type="project" value="UniProtKB-SubCell"/>
</dbReference>
<dbReference type="InterPro" id="IPR001841">
    <property type="entry name" value="Znf_RING"/>
</dbReference>
<dbReference type="PROSITE" id="PS50089">
    <property type="entry name" value="ZF_RING_2"/>
    <property type="match status" value="1"/>
</dbReference>
<keyword evidence="13 17" id="KW-1133">Transmembrane helix</keyword>
<dbReference type="SMART" id="SM00184">
    <property type="entry name" value="RING"/>
    <property type="match status" value="1"/>
</dbReference>
<proteinExistence type="inferred from homology"/>
<feature type="domain" description="RING-type" evidence="18">
    <location>
        <begin position="331"/>
        <end position="370"/>
    </location>
</feature>
<dbReference type="OrthoDB" id="8062037at2759"/>
<evidence type="ECO:0000256" key="3">
    <source>
        <dbReference type="ARBA" id="ARBA00004906"/>
    </source>
</evidence>
<evidence type="ECO:0000256" key="9">
    <source>
        <dbReference type="ARBA" id="ARBA00022771"/>
    </source>
</evidence>
<dbReference type="SUPFAM" id="SSF57850">
    <property type="entry name" value="RING/U-box"/>
    <property type="match status" value="1"/>
</dbReference>
<evidence type="ECO:0000256" key="11">
    <source>
        <dbReference type="ARBA" id="ARBA00022824"/>
    </source>
</evidence>
<keyword evidence="14 17" id="KW-0472">Membrane</keyword>
<dbReference type="EC" id="2.3.2.27" evidence="5"/>
<evidence type="ECO:0000256" key="12">
    <source>
        <dbReference type="ARBA" id="ARBA00022833"/>
    </source>
</evidence>
<evidence type="ECO:0000256" key="8">
    <source>
        <dbReference type="ARBA" id="ARBA00022723"/>
    </source>
</evidence>
<dbReference type="PANTHER" id="PTHR22763:SF184">
    <property type="entry name" value="E3 UBIQUITIN-PROTEIN LIGASE SYNOVIOLIN"/>
    <property type="match status" value="1"/>
</dbReference>
<keyword evidence="11" id="KW-0256">Endoplasmic reticulum</keyword>
<dbReference type="InterPro" id="IPR050731">
    <property type="entry name" value="HRD1_E3_ubiq-ligases"/>
</dbReference>
<evidence type="ECO:0000256" key="14">
    <source>
        <dbReference type="ARBA" id="ARBA00023136"/>
    </source>
</evidence>
<dbReference type="GO" id="GO:0008270">
    <property type="term" value="F:zinc ion binding"/>
    <property type="evidence" value="ECO:0007669"/>
    <property type="project" value="UniProtKB-KW"/>
</dbReference>
<evidence type="ECO:0000256" key="7">
    <source>
        <dbReference type="ARBA" id="ARBA00022692"/>
    </source>
</evidence>
<keyword evidence="6" id="KW-0808">Transferase</keyword>
<comment type="similarity">
    <text evidence="4">Belongs to the HRD1 family.</text>
</comment>
<dbReference type="EMBL" id="DS989727">
    <property type="protein sequence ID" value="EEA05649.1"/>
    <property type="molecule type" value="Genomic_DNA"/>
</dbReference>
<evidence type="ECO:0000259" key="18">
    <source>
        <dbReference type="PROSITE" id="PS50089"/>
    </source>
</evidence>